<proteinExistence type="predicted"/>
<dbReference type="Proteomes" id="UP000050795">
    <property type="component" value="Unassembled WGS sequence"/>
</dbReference>
<evidence type="ECO:0000313" key="2">
    <source>
        <dbReference type="WBParaSite" id="TREG1_115680.1"/>
    </source>
</evidence>
<organism evidence="1 2">
    <name type="scientific">Trichobilharzia regenti</name>
    <name type="common">Nasal bird schistosome</name>
    <dbReference type="NCBI Taxonomy" id="157069"/>
    <lineage>
        <taxon>Eukaryota</taxon>
        <taxon>Metazoa</taxon>
        <taxon>Spiralia</taxon>
        <taxon>Lophotrochozoa</taxon>
        <taxon>Platyhelminthes</taxon>
        <taxon>Trematoda</taxon>
        <taxon>Digenea</taxon>
        <taxon>Strigeidida</taxon>
        <taxon>Schistosomatoidea</taxon>
        <taxon>Schistosomatidae</taxon>
        <taxon>Trichobilharzia</taxon>
    </lineage>
</organism>
<protein>
    <submittedName>
        <fullName evidence="2">Uncharacterized protein</fullName>
    </submittedName>
</protein>
<accession>A0AA85IX14</accession>
<evidence type="ECO:0000313" key="1">
    <source>
        <dbReference type="Proteomes" id="UP000050795"/>
    </source>
</evidence>
<reference evidence="1" key="1">
    <citation type="submission" date="2022-06" db="EMBL/GenBank/DDBJ databases">
        <authorList>
            <person name="Berger JAMES D."/>
            <person name="Berger JAMES D."/>
        </authorList>
    </citation>
    <scope>NUCLEOTIDE SEQUENCE [LARGE SCALE GENOMIC DNA]</scope>
</reference>
<dbReference type="AlphaFoldDB" id="A0AA85IX14"/>
<sequence>MLSRQINTNMSTQCRRLSSTLQFRLNLMKSVDENNSGIYESDQENQCDNASTCKCTCHDSHQKLPHKQIWNWEQLDCRKVYIPPFYLTSEYHSDTYLHIQSKCYNGQSVPPNTPHKSMMMMMRKQGEFIKATDSILWIYPPQKIL</sequence>
<dbReference type="WBParaSite" id="TREG1_115680.1">
    <property type="protein sequence ID" value="TREG1_115680.1"/>
    <property type="gene ID" value="TREG1_115680"/>
</dbReference>
<name>A0AA85IX14_TRIRE</name>
<reference evidence="2" key="2">
    <citation type="submission" date="2023-11" db="UniProtKB">
        <authorList>
            <consortium name="WormBaseParasite"/>
        </authorList>
    </citation>
    <scope>IDENTIFICATION</scope>
</reference>
<keyword evidence="1" id="KW-1185">Reference proteome</keyword>